<name>A0AA39D7I3_VITRO</name>
<dbReference type="GO" id="GO:0009535">
    <property type="term" value="C:chloroplast thylakoid membrane"/>
    <property type="evidence" value="ECO:0007669"/>
    <property type="project" value="TreeGrafter"/>
</dbReference>
<dbReference type="GO" id="GO:1901259">
    <property type="term" value="P:chloroplast rRNA processing"/>
    <property type="evidence" value="ECO:0007669"/>
    <property type="project" value="TreeGrafter"/>
</dbReference>
<feature type="domain" description="RRM" evidence="4">
    <location>
        <begin position="89"/>
        <end position="166"/>
    </location>
</feature>
<reference evidence="5 6" key="1">
    <citation type="journal article" date="2023" name="BMC Biotechnol.">
        <title>Vitis rotundifolia cv Carlos genome sequencing.</title>
        <authorList>
            <person name="Huff M."/>
            <person name="Hulse-Kemp A."/>
            <person name="Scheffler B."/>
            <person name="Youngblood R."/>
            <person name="Simpson S."/>
            <person name="Babiker E."/>
            <person name="Staton M."/>
        </authorList>
    </citation>
    <scope>NUCLEOTIDE SEQUENCE [LARGE SCALE GENOMIC DNA]</scope>
    <source>
        <tissue evidence="5">Leaf</tissue>
    </source>
</reference>
<feature type="domain" description="RRM" evidence="4">
    <location>
        <begin position="183"/>
        <end position="262"/>
    </location>
</feature>
<comment type="caution">
    <text evidence="5">The sequence shown here is derived from an EMBL/GenBank/DDBJ whole genome shotgun (WGS) entry which is preliminary data.</text>
</comment>
<evidence type="ECO:0000313" key="6">
    <source>
        <dbReference type="Proteomes" id="UP001168098"/>
    </source>
</evidence>
<proteinExistence type="predicted"/>
<organism evidence="5 6">
    <name type="scientific">Vitis rotundifolia</name>
    <name type="common">Muscadine grape</name>
    <dbReference type="NCBI Taxonomy" id="103349"/>
    <lineage>
        <taxon>Eukaryota</taxon>
        <taxon>Viridiplantae</taxon>
        <taxon>Streptophyta</taxon>
        <taxon>Embryophyta</taxon>
        <taxon>Tracheophyta</taxon>
        <taxon>Spermatophyta</taxon>
        <taxon>Magnoliopsida</taxon>
        <taxon>eudicotyledons</taxon>
        <taxon>Gunneridae</taxon>
        <taxon>Pentapetalae</taxon>
        <taxon>rosids</taxon>
        <taxon>Vitales</taxon>
        <taxon>Vitaceae</taxon>
        <taxon>Viteae</taxon>
        <taxon>Vitis</taxon>
    </lineage>
</organism>
<dbReference type="PANTHER" id="PTHR48025:SF17">
    <property type="entry name" value="28 KDA RIBONUCLEOPROTEIN, CHLOROPLASTIC"/>
    <property type="match status" value="1"/>
</dbReference>
<evidence type="ECO:0000256" key="1">
    <source>
        <dbReference type="ARBA" id="ARBA00022884"/>
    </source>
</evidence>
<protein>
    <recommendedName>
        <fullName evidence="4">RRM domain-containing protein</fullName>
    </recommendedName>
</protein>
<dbReference type="Gene3D" id="3.30.70.330">
    <property type="match status" value="2"/>
</dbReference>
<dbReference type="EMBL" id="JARBHA010000018">
    <property type="protein sequence ID" value="KAJ9673916.1"/>
    <property type="molecule type" value="Genomic_DNA"/>
</dbReference>
<feature type="region of interest" description="Disordered" evidence="3">
    <location>
        <begin position="58"/>
        <end position="83"/>
    </location>
</feature>
<feature type="region of interest" description="Disordered" evidence="3">
    <location>
        <begin position="266"/>
        <end position="294"/>
    </location>
</feature>
<keyword evidence="6" id="KW-1185">Reference proteome</keyword>
<dbReference type="FunFam" id="3.30.70.330:FF:000924">
    <property type="entry name" value="RNA-binding protein CP33, chloroplastic"/>
    <property type="match status" value="1"/>
</dbReference>
<dbReference type="PANTHER" id="PTHR48025">
    <property type="entry name" value="OS02G0815200 PROTEIN"/>
    <property type="match status" value="1"/>
</dbReference>
<dbReference type="SUPFAM" id="SSF54928">
    <property type="entry name" value="RNA-binding domain, RBD"/>
    <property type="match status" value="2"/>
</dbReference>
<evidence type="ECO:0000313" key="5">
    <source>
        <dbReference type="EMBL" id="KAJ9673916.1"/>
    </source>
</evidence>
<dbReference type="Proteomes" id="UP001168098">
    <property type="component" value="Unassembled WGS sequence"/>
</dbReference>
<dbReference type="GO" id="GO:0003729">
    <property type="term" value="F:mRNA binding"/>
    <property type="evidence" value="ECO:0007669"/>
    <property type="project" value="TreeGrafter"/>
</dbReference>
<dbReference type="CDD" id="cd00590">
    <property type="entry name" value="RRM_SF"/>
    <property type="match status" value="1"/>
</dbReference>
<dbReference type="FunFam" id="3.30.70.330:FF:000795">
    <property type="entry name" value="RNA-binding protein CP33, chloroplastic"/>
    <property type="match status" value="1"/>
</dbReference>
<sequence length="294" mass="32772">MALLRHLCFPSTTSFLTPQPLQKPLHSILSFPSSFSPLSHALPLRTIRRINLFHVSASAQTQSPPPASPSTAVTVDTPQNDEEEEFSRTRLIAQNIPWTCTAQDIRSLFEKHGTVIDVELSMHNKTRNRGLAFISMGSPEEALAALSNLESYELEGRAINVNYANPQKRKPSSPVQRKPVTPYNLFVANLPYQARAKDLREFFSSGNCNVVSAEVIFHENPRRSSGYGFVSFGSKEEADTALSSFQGQMFMGRPLRVARSRRFVKRENKMSDQTEDVANPLNSNSEQSGEGDDI</sequence>
<dbReference type="Pfam" id="PF00076">
    <property type="entry name" value="RRM_1"/>
    <property type="match status" value="2"/>
</dbReference>
<gene>
    <name evidence="5" type="ORF">PVL29_023456</name>
</gene>
<evidence type="ECO:0000256" key="2">
    <source>
        <dbReference type="PROSITE-ProRule" id="PRU00176"/>
    </source>
</evidence>
<dbReference type="InterPro" id="IPR035979">
    <property type="entry name" value="RBD_domain_sf"/>
</dbReference>
<evidence type="ECO:0000256" key="3">
    <source>
        <dbReference type="SAM" id="MobiDB-lite"/>
    </source>
</evidence>
<keyword evidence="1 2" id="KW-0694">RNA-binding</keyword>
<dbReference type="PROSITE" id="PS50102">
    <property type="entry name" value="RRM"/>
    <property type="match status" value="2"/>
</dbReference>
<dbReference type="InterPro" id="IPR000504">
    <property type="entry name" value="RRM_dom"/>
</dbReference>
<evidence type="ECO:0000259" key="4">
    <source>
        <dbReference type="PROSITE" id="PS50102"/>
    </source>
</evidence>
<dbReference type="InterPro" id="IPR050502">
    <property type="entry name" value="Euk_RNA-bind_prot"/>
</dbReference>
<dbReference type="InterPro" id="IPR012677">
    <property type="entry name" value="Nucleotide-bd_a/b_plait_sf"/>
</dbReference>
<dbReference type="AlphaFoldDB" id="A0AA39D7I3"/>
<dbReference type="SMART" id="SM00360">
    <property type="entry name" value="RRM"/>
    <property type="match status" value="2"/>
</dbReference>
<accession>A0AA39D7I3</accession>